<evidence type="ECO:0000313" key="2">
    <source>
        <dbReference type="EMBL" id="PTX47237.1"/>
    </source>
</evidence>
<keyword evidence="3" id="KW-1185">Reference proteome</keyword>
<name>A0A2T6ATT8_9BACL</name>
<dbReference type="GO" id="GO:0003910">
    <property type="term" value="F:DNA ligase (ATP) activity"/>
    <property type="evidence" value="ECO:0007669"/>
    <property type="project" value="InterPro"/>
</dbReference>
<dbReference type="Gene3D" id="3.30.470.30">
    <property type="entry name" value="DNA ligase/mRNA capping enzyme"/>
    <property type="match status" value="1"/>
</dbReference>
<organism evidence="2 3">
    <name type="scientific">Melghirimyces profundicolus</name>
    <dbReference type="NCBI Taxonomy" id="1242148"/>
    <lineage>
        <taxon>Bacteria</taxon>
        <taxon>Bacillati</taxon>
        <taxon>Bacillota</taxon>
        <taxon>Bacilli</taxon>
        <taxon>Bacillales</taxon>
        <taxon>Thermoactinomycetaceae</taxon>
        <taxon>Melghirimyces</taxon>
    </lineage>
</organism>
<accession>A0A2T6ATT8</accession>
<comment type="caution">
    <text evidence="2">The sequence shown here is derived from an EMBL/GenBank/DDBJ whole genome shotgun (WGS) entry which is preliminary data.</text>
</comment>
<dbReference type="SUPFAM" id="SSF56091">
    <property type="entry name" value="DNA ligase/mRNA capping enzyme, catalytic domain"/>
    <property type="match status" value="1"/>
</dbReference>
<sequence length="104" mass="11928">MDGFRLLLSTMDGVKAYTRHGNEVSSRFPELLHPPIPGGTVLDGELTVTDSQGRPDFERVMKRLKTRDPMKVKRLARSLPVQYVVFDILMHRGETVMDRSLMER</sequence>
<dbReference type="InterPro" id="IPR012310">
    <property type="entry name" value="DNA_ligase_ATP-dep_cent"/>
</dbReference>
<dbReference type="GO" id="GO:0005524">
    <property type="term" value="F:ATP binding"/>
    <property type="evidence" value="ECO:0007669"/>
    <property type="project" value="InterPro"/>
</dbReference>
<reference evidence="2 3" key="1">
    <citation type="submission" date="2018-04" db="EMBL/GenBank/DDBJ databases">
        <title>Genomic Encyclopedia of Archaeal and Bacterial Type Strains, Phase II (KMG-II): from individual species to whole genera.</title>
        <authorList>
            <person name="Goeker M."/>
        </authorList>
    </citation>
    <scope>NUCLEOTIDE SEQUENCE [LARGE SCALE GENOMIC DNA]</scope>
    <source>
        <strain evidence="2 3">DSM 45787</strain>
    </source>
</reference>
<gene>
    <name evidence="2" type="ORF">C8P63_1533</name>
</gene>
<evidence type="ECO:0000259" key="1">
    <source>
        <dbReference type="Pfam" id="PF01068"/>
    </source>
</evidence>
<feature type="domain" description="ATP-dependent DNA ligase family profile" evidence="1">
    <location>
        <begin position="1"/>
        <end position="104"/>
    </location>
</feature>
<dbReference type="GO" id="GO:0006310">
    <property type="term" value="P:DNA recombination"/>
    <property type="evidence" value="ECO:0007669"/>
    <property type="project" value="InterPro"/>
</dbReference>
<dbReference type="AlphaFoldDB" id="A0A2T6ATT8"/>
<dbReference type="GO" id="GO:0006281">
    <property type="term" value="P:DNA repair"/>
    <property type="evidence" value="ECO:0007669"/>
    <property type="project" value="InterPro"/>
</dbReference>
<evidence type="ECO:0000313" key="3">
    <source>
        <dbReference type="Proteomes" id="UP000244240"/>
    </source>
</evidence>
<dbReference type="OrthoDB" id="5503604at2"/>
<dbReference type="EMBL" id="QBKR01000053">
    <property type="protein sequence ID" value="PTX47237.1"/>
    <property type="molecule type" value="Genomic_DNA"/>
</dbReference>
<dbReference type="Pfam" id="PF01068">
    <property type="entry name" value="DNA_ligase_A_M"/>
    <property type="match status" value="1"/>
</dbReference>
<dbReference type="Proteomes" id="UP000244240">
    <property type="component" value="Unassembled WGS sequence"/>
</dbReference>
<protein>
    <submittedName>
        <fullName evidence="2">ATP dependent DNA ligase-like protein</fullName>
    </submittedName>
</protein>
<proteinExistence type="predicted"/>
<keyword evidence="2" id="KW-0436">Ligase</keyword>